<dbReference type="InterPro" id="IPR022761">
    <property type="entry name" value="Fumarate_lyase_N"/>
</dbReference>
<dbReference type="SUPFAM" id="SSF48557">
    <property type="entry name" value="L-aspartase-like"/>
    <property type="match status" value="2"/>
</dbReference>
<comment type="caution">
    <text evidence="2">The sequence shown here is derived from an EMBL/GenBank/DDBJ whole genome shotgun (WGS) entry which is preliminary data.</text>
</comment>
<dbReference type="Proteomes" id="UP001266305">
    <property type="component" value="Unassembled WGS sequence"/>
</dbReference>
<dbReference type="InterPro" id="IPR009049">
    <property type="entry name" value="Argininosuccinate_lyase"/>
</dbReference>
<dbReference type="PANTHER" id="PTHR43814">
    <property type="entry name" value="ARGININOSUCCINATE LYASE"/>
    <property type="match status" value="1"/>
</dbReference>
<reference evidence="2 3" key="1">
    <citation type="submission" date="2023-05" db="EMBL/GenBank/DDBJ databases">
        <title>B98-5 Cell Line De Novo Hybrid Assembly: An Optical Mapping Approach.</title>
        <authorList>
            <person name="Kananen K."/>
            <person name="Auerbach J.A."/>
            <person name="Kautto E."/>
            <person name="Blachly J.S."/>
        </authorList>
    </citation>
    <scope>NUCLEOTIDE SEQUENCE [LARGE SCALE GENOMIC DNA]</scope>
    <source>
        <strain evidence="2">B95-8</strain>
        <tissue evidence="2">Cell line</tissue>
    </source>
</reference>
<sequence>EFLFWAAFCMTHLSRMARDLILFSTKEFSFLQLSDAYRKAPSCHLHLPLPASVFPTPPLCQTWLVRWWTSEGPSPFSACISVPSTRSSLMPQKKNTNSLELIWSKAGCVFGR</sequence>
<name>A0ABQ9WDL8_SAGOE</name>
<gene>
    <name evidence="2" type="ORF">P7K49_001105</name>
</gene>
<evidence type="ECO:0000313" key="2">
    <source>
        <dbReference type="EMBL" id="KAK2119719.1"/>
    </source>
</evidence>
<dbReference type="InterPro" id="IPR008948">
    <property type="entry name" value="L-Aspartase-like"/>
</dbReference>
<protein>
    <recommendedName>
        <fullName evidence="1">Fumarate lyase N-terminal domain-containing protein</fullName>
    </recommendedName>
</protein>
<feature type="non-terminal residue" evidence="2">
    <location>
        <position position="1"/>
    </location>
</feature>
<evidence type="ECO:0000259" key="1">
    <source>
        <dbReference type="Pfam" id="PF00206"/>
    </source>
</evidence>
<dbReference type="Gene3D" id="1.20.200.10">
    <property type="entry name" value="Fumarase/aspartase (Central domain)"/>
    <property type="match status" value="1"/>
</dbReference>
<keyword evidence="3" id="KW-1185">Reference proteome</keyword>
<organism evidence="2 3">
    <name type="scientific">Saguinus oedipus</name>
    <name type="common">Cotton-top tamarin</name>
    <name type="synonym">Oedipomidas oedipus</name>
    <dbReference type="NCBI Taxonomy" id="9490"/>
    <lineage>
        <taxon>Eukaryota</taxon>
        <taxon>Metazoa</taxon>
        <taxon>Chordata</taxon>
        <taxon>Craniata</taxon>
        <taxon>Vertebrata</taxon>
        <taxon>Euteleostomi</taxon>
        <taxon>Mammalia</taxon>
        <taxon>Eutheria</taxon>
        <taxon>Euarchontoglires</taxon>
        <taxon>Primates</taxon>
        <taxon>Haplorrhini</taxon>
        <taxon>Platyrrhini</taxon>
        <taxon>Cebidae</taxon>
        <taxon>Callitrichinae</taxon>
        <taxon>Saguinus</taxon>
    </lineage>
</organism>
<dbReference type="Pfam" id="PF00206">
    <property type="entry name" value="Lyase_1"/>
    <property type="match status" value="1"/>
</dbReference>
<dbReference type="EMBL" id="JASSZA010000001">
    <property type="protein sequence ID" value="KAK2119719.1"/>
    <property type="molecule type" value="Genomic_DNA"/>
</dbReference>
<feature type="domain" description="Fumarate lyase N-terminal" evidence="1">
    <location>
        <begin position="1"/>
        <end position="39"/>
    </location>
</feature>
<dbReference type="PANTHER" id="PTHR43814:SF1">
    <property type="entry name" value="ARGININOSUCCINATE LYASE"/>
    <property type="match status" value="1"/>
</dbReference>
<feature type="non-terminal residue" evidence="2">
    <location>
        <position position="112"/>
    </location>
</feature>
<proteinExistence type="predicted"/>
<accession>A0ABQ9WDL8</accession>
<evidence type="ECO:0000313" key="3">
    <source>
        <dbReference type="Proteomes" id="UP001266305"/>
    </source>
</evidence>